<dbReference type="InterPro" id="IPR026265">
    <property type="entry name" value="LptC"/>
</dbReference>
<accession>A0A9D1WB85</accession>
<keyword evidence="4" id="KW-1133">Transmembrane helix</keyword>
<dbReference type="Pfam" id="PF06835">
    <property type="entry name" value="LptC"/>
    <property type="match status" value="1"/>
</dbReference>
<dbReference type="InterPro" id="IPR052363">
    <property type="entry name" value="LPS_export_LptC"/>
</dbReference>
<sequence length="191" mass="21461">MGVTLRSMIIASVLIIGAALLYSLSGTTGRLSDDEISSRFPTFTATNFRGELYNDQGQISYSLFAEDLSFYKVRNEINATGLVGFWYEHERGDVSEPFRGWQIMADKGTMILDKSADLIGNIRMVPNYVSAEIKEITTPQVHYDLTSNIISSPAEITLYGENFMNQGSNYEVDLNQKTFVIKDKPHAVYYP</sequence>
<comment type="caution">
    <text evidence="6">The sequence shown here is derived from an EMBL/GenBank/DDBJ whole genome shotgun (WGS) entry which is preliminary data.</text>
</comment>
<evidence type="ECO:0000313" key="6">
    <source>
        <dbReference type="EMBL" id="HIX56054.1"/>
    </source>
</evidence>
<dbReference type="GO" id="GO:0015221">
    <property type="term" value="F:lipopolysaccharide transmembrane transporter activity"/>
    <property type="evidence" value="ECO:0007669"/>
    <property type="project" value="InterPro"/>
</dbReference>
<dbReference type="AlphaFoldDB" id="A0A9D1WB85"/>
<proteinExistence type="predicted"/>
<name>A0A9D1WB85_9GAMM</name>
<keyword evidence="1" id="KW-1003">Cell membrane</keyword>
<dbReference type="PANTHER" id="PTHR37481:SF1">
    <property type="entry name" value="LIPOPOLYSACCHARIDE EXPORT SYSTEM PROTEIN LPTC"/>
    <property type="match status" value="1"/>
</dbReference>
<reference evidence="6" key="2">
    <citation type="submission" date="2021-04" db="EMBL/GenBank/DDBJ databases">
        <authorList>
            <person name="Gilroy R."/>
        </authorList>
    </citation>
    <scope>NUCLEOTIDE SEQUENCE</scope>
    <source>
        <strain evidence="6">USASDec5-558</strain>
    </source>
</reference>
<dbReference type="NCBIfam" id="TIGR04409">
    <property type="entry name" value="LptC_YrbK"/>
    <property type="match status" value="1"/>
</dbReference>
<dbReference type="Gene3D" id="2.60.450.10">
    <property type="entry name" value="Lipopolysaccharide (LPS) transport protein A like domain"/>
    <property type="match status" value="1"/>
</dbReference>
<evidence type="ECO:0000313" key="7">
    <source>
        <dbReference type="Proteomes" id="UP000886829"/>
    </source>
</evidence>
<dbReference type="InterPro" id="IPR010664">
    <property type="entry name" value="LipoPS_assembly_LptC-rel"/>
</dbReference>
<reference evidence="6" key="1">
    <citation type="journal article" date="2021" name="PeerJ">
        <title>Extensive microbial diversity within the chicken gut microbiome revealed by metagenomics and culture.</title>
        <authorList>
            <person name="Gilroy R."/>
            <person name="Ravi A."/>
            <person name="Getino M."/>
            <person name="Pursley I."/>
            <person name="Horton D.L."/>
            <person name="Alikhan N.F."/>
            <person name="Baker D."/>
            <person name="Gharbi K."/>
            <person name="Hall N."/>
            <person name="Watson M."/>
            <person name="Adriaenssens E.M."/>
            <person name="Foster-Nyarko E."/>
            <person name="Jarju S."/>
            <person name="Secka A."/>
            <person name="Antonio M."/>
            <person name="Oren A."/>
            <person name="Chaudhuri R.R."/>
            <person name="La Ragione R."/>
            <person name="Hildebrand F."/>
            <person name="Pallen M.J."/>
        </authorList>
    </citation>
    <scope>NUCLEOTIDE SEQUENCE</scope>
    <source>
        <strain evidence="6">USASDec5-558</strain>
    </source>
</reference>
<organism evidence="6 7">
    <name type="scientific">Candidatus Anaerobiospirillum pullistercoris</name>
    <dbReference type="NCBI Taxonomy" id="2838452"/>
    <lineage>
        <taxon>Bacteria</taxon>
        <taxon>Pseudomonadati</taxon>
        <taxon>Pseudomonadota</taxon>
        <taxon>Gammaproteobacteria</taxon>
        <taxon>Aeromonadales</taxon>
        <taxon>Succinivibrionaceae</taxon>
        <taxon>Anaerobiospirillum</taxon>
    </lineage>
</organism>
<dbReference type="PANTHER" id="PTHR37481">
    <property type="entry name" value="LIPOPOLYSACCHARIDE EXPORT SYSTEM PROTEIN LPTC"/>
    <property type="match status" value="1"/>
</dbReference>
<gene>
    <name evidence="6" type="primary">lptC</name>
    <name evidence="6" type="ORF">H9850_01105</name>
</gene>
<dbReference type="Proteomes" id="UP000886829">
    <property type="component" value="Unassembled WGS sequence"/>
</dbReference>
<keyword evidence="5" id="KW-0472">Membrane</keyword>
<evidence type="ECO:0000256" key="2">
    <source>
        <dbReference type="ARBA" id="ARBA00022519"/>
    </source>
</evidence>
<evidence type="ECO:0000256" key="3">
    <source>
        <dbReference type="ARBA" id="ARBA00022692"/>
    </source>
</evidence>
<evidence type="ECO:0000256" key="1">
    <source>
        <dbReference type="ARBA" id="ARBA00022475"/>
    </source>
</evidence>
<dbReference type="GO" id="GO:0030288">
    <property type="term" value="C:outer membrane-bounded periplasmic space"/>
    <property type="evidence" value="ECO:0007669"/>
    <property type="project" value="TreeGrafter"/>
</dbReference>
<protein>
    <submittedName>
        <fullName evidence="6">LPS export ABC transporter periplasmic protein LptC</fullName>
    </submittedName>
</protein>
<dbReference type="GO" id="GO:0005886">
    <property type="term" value="C:plasma membrane"/>
    <property type="evidence" value="ECO:0007669"/>
    <property type="project" value="InterPro"/>
</dbReference>
<evidence type="ECO:0000256" key="5">
    <source>
        <dbReference type="ARBA" id="ARBA00023136"/>
    </source>
</evidence>
<dbReference type="EMBL" id="DXEV01000024">
    <property type="protein sequence ID" value="HIX56054.1"/>
    <property type="molecule type" value="Genomic_DNA"/>
</dbReference>
<keyword evidence="3" id="KW-0812">Transmembrane</keyword>
<keyword evidence="2" id="KW-0997">Cell inner membrane</keyword>
<dbReference type="GO" id="GO:0017089">
    <property type="term" value="F:glycolipid transfer activity"/>
    <property type="evidence" value="ECO:0007669"/>
    <property type="project" value="TreeGrafter"/>
</dbReference>
<evidence type="ECO:0000256" key="4">
    <source>
        <dbReference type="ARBA" id="ARBA00022989"/>
    </source>
</evidence>